<sequence>MKKLQSSLKNMLLVLTGVTAVSVALLAYVNELTKGPIAEANAKTLNEALKKVLPEFTNNPVAESDTIFGEKDGKKFVDFIVYPAKNGEELVGTAVEAKSMGFGGELKVLVGFNAEGKIYNYSLLAHAETPGLGSKADKWFGAYDPTKGEQGVTHEESTKSILGMNPGEAPLTVSKDGGSIDAITASTISSRAFLNAVNAAYQAYKAEGGEVNGVTGASQKAAGENADADAATGATIKVELTDSISAN</sequence>
<evidence type="ECO:0000256" key="5">
    <source>
        <dbReference type="ARBA" id="ARBA00022982"/>
    </source>
</evidence>
<comment type="subunit">
    <text evidence="6">The complex is composed of six subunits: RnfA, RnfB, RnfC, RnfD, RnfE and RnfG.</text>
</comment>
<keyword evidence="6" id="KW-1278">Translocase</keyword>
<dbReference type="AlphaFoldDB" id="A0A6H0KUY0"/>
<dbReference type="GO" id="GO:0009055">
    <property type="term" value="F:electron transfer activity"/>
    <property type="evidence" value="ECO:0007669"/>
    <property type="project" value="InterPro"/>
</dbReference>
<dbReference type="NCBIfam" id="TIGR01947">
    <property type="entry name" value="rnfG"/>
    <property type="match status" value="1"/>
</dbReference>
<dbReference type="HAMAP" id="MF_00479">
    <property type="entry name" value="RsxG_RnfG"/>
    <property type="match status" value="1"/>
</dbReference>
<keyword evidence="1 6" id="KW-0813">Transport</keyword>
<reference evidence="8 9" key="1">
    <citation type="submission" date="2020-03" db="EMBL/GenBank/DDBJ databases">
        <title>Genomic analysis of Bacteroides faecium CBA7301.</title>
        <authorList>
            <person name="Kim J."/>
            <person name="Roh S.W."/>
        </authorList>
    </citation>
    <scope>NUCLEOTIDE SEQUENCE [LARGE SCALE GENOMIC DNA]</scope>
    <source>
        <strain evidence="8 9">CBA7301</strain>
    </source>
</reference>
<comment type="cofactor">
    <cofactor evidence="6">
        <name>FMN</name>
        <dbReference type="ChEBI" id="CHEBI:58210"/>
    </cofactor>
</comment>
<comment type="subcellular location">
    <subcellularLocation>
        <location evidence="6">Cell membrane</location>
        <topology evidence="6">Single-pass membrane protein</topology>
    </subcellularLocation>
</comment>
<dbReference type="RefSeq" id="WP_167965555.1">
    <property type="nucleotide sequence ID" value="NZ_CP050831.1"/>
</dbReference>
<keyword evidence="6" id="KW-1003">Cell membrane</keyword>
<dbReference type="EC" id="7.-.-.-" evidence="6"/>
<keyword evidence="9" id="KW-1185">Reference proteome</keyword>
<evidence type="ECO:0000313" key="8">
    <source>
        <dbReference type="EMBL" id="QIU96257.1"/>
    </source>
</evidence>
<proteinExistence type="inferred from homology"/>
<keyword evidence="6" id="KW-0812">Transmembrane</keyword>
<evidence type="ECO:0000256" key="6">
    <source>
        <dbReference type="HAMAP-Rule" id="MF_00479"/>
    </source>
</evidence>
<feature type="modified residue" description="FMN phosphoryl threonine" evidence="6">
    <location>
        <position position="187"/>
    </location>
</feature>
<evidence type="ECO:0000313" key="9">
    <source>
        <dbReference type="Proteomes" id="UP000501780"/>
    </source>
</evidence>
<evidence type="ECO:0000259" key="7">
    <source>
        <dbReference type="SMART" id="SM00900"/>
    </source>
</evidence>
<feature type="domain" description="FMN-binding" evidence="7">
    <location>
        <begin position="101"/>
        <end position="204"/>
    </location>
</feature>
<gene>
    <name evidence="6" type="primary">rnfG</name>
    <name evidence="8" type="ORF">BacF7301_19825</name>
</gene>
<dbReference type="SMART" id="SM00900">
    <property type="entry name" value="FMN_bind"/>
    <property type="match status" value="1"/>
</dbReference>
<dbReference type="PANTHER" id="PTHR36118:SF1">
    <property type="entry name" value="ION-TRANSLOCATING OXIDOREDUCTASE COMPLEX SUBUNIT G"/>
    <property type="match status" value="1"/>
</dbReference>
<dbReference type="Gene3D" id="3.90.1010.20">
    <property type="match status" value="1"/>
</dbReference>
<evidence type="ECO:0000256" key="4">
    <source>
        <dbReference type="ARBA" id="ARBA00022643"/>
    </source>
</evidence>
<dbReference type="GO" id="GO:0022900">
    <property type="term" value="P:electron transport chain"/>
    <property type="evidence" value="ECO:0007669"/>
    <property type="project" value="UniProtKB-UniRule"/>
</dbReference>
<evidence type="ECO:0000256" key="2">
    <source>
        <dbReference type="ARBA" id="ARBA00022553"/>
    </source>
</evidence>
<dbReference type="PIRSF" id="PIRSF006091">
    <property type="entry name" value="E_trnsport_RnfG"/>
    <property type="match status" value="1"/>
</dbReference>
<protein>
    <recommendedName>
        <fullName evidence="6">Ion-translocating oxidoreductase complex subunit G</fullName>
        <ecNumber evidence="6">7.-.-.-</ecNumber>
    </recommendedName>
    <alternativeName>
        <fullName evidence="6">Rnf electron transport complex subunit G</fullName>
    </alternativeName>
</protein>
<comment type="function">
    <text evidence="6">Part of a membrane-bound complex that couples electron transfer with translocation of ions across the membrane.</text>
</comment>
<dbReference type="KEGG" id="bfc:BacF7301_19825"/>
<accession>A0A6H0KUY0</accession>
<evidence type="ECO:0000256" key="3">
    <source>
        <dbReference type="ARBA" id="ARBA00022630"/>
    </source>
</evidence>
<dbReference type="InterPro" id="IPR010209">
    <property type="entry name" value="Ion_transpt_RnfG/RsxG"/>
</dbReference>
<dbReference type="PANTHER" id="PTHR36118">
    <property type="entry name" value="ION-TRANSLOCATING OXIDOREDUCTASE COMPLEX SUBUNIT G"/>
    <property type="match status" value="1"/>
</dbReference>
<keyword evidence="5 6" id="KW-0249">Electron transport</keyword>
<keyword evidence="4 6" id="KW-0288">FMN</keyword>
<dbReference type="Proteomes" id="UP000501780">
    <property type="component" value="Chromosome"/>
</dbReference>
<dbReference type="Pfam" id="PF04205">
    <property type="entry name" value="FMN_bind"/>
    <property type="match status" value="1"/>
</dbReference>
<organism evidence="8 9">
    <name type="scientific">Bacteroides faecium</name>
    <dbReference type="NCBI Taxonomy" id="2715212"/>
    <lineage>
        <taxon>Bacteria</taxon>
        <taxon>Pseudomonadati</taxon>
        <taxon>Bacteroidota</taxon>
        <taxon>Bacteroidia</taxon>
        <taxon>Bacteroidales</taxon>
        <taxon>Bacteroidaceae</taxon>
        <taxon>Bacteroides</taxon>
    </lineage>
</organism>
<comment type="similarity">
    <text evidence="6">Belongs to the RnfG family.</text>
</comment>
<dbReference type="GO" id="GO:0010181">
    <property type="term" value="F:FMN binding"/>
    <property type="evidence" value="ECO:0007669"/>
    <property type="project" value="InterPro"/>
</dbReference>
<evidence type="ECO:0000256" key="1">
    <source>
        <dbReference type="ARBA" id="ARBA00022448"/>
    </source>
</evidence>
<name>A0A6H0KUY0_9BACE</name>
<dbReference type="GO" id="GO:0005886">
    <property type="term" value="C:plasma membrane"/>
    <property type="evidence" value="ECO:0007669"/>
    <property type="project" value="UniProtKB-SubCell"/>
</dbReference>
<keyword evidence="6" id="KW-1133">Transmembrane helix</keyword>
<keyword evidence="2 6" id="KW-0597">Phosphoprotein</keyword>
<dbReference type="InterPro" id="IPR007329">
    <property type="entry name" value="FMN-bd"/>
</dbReference>
<keyword evidence="6" id="KW-0472">Membrane</keyword>
<dbReference type="EMBL" id="CP050831">
    <property type="protein sequence ID" value="QIU96257.1"/>
    <property type="molecule type" value="Genomic_DNA"/>
</dbReference>
<keyword evidence="3 6" id="KW-0285">Flavoprotein</keyword>